<sequence>MDVSATAPSDVTKVLIIDDDPIICAIATRILSEAGYDVICVANGEDAMDIAWYEAPDIVLLDCGLPGKPGMTLLNEFRASARFRAIPIVMMTSRRSQWSERIAREHGANAYIRKPFDARNLLIEVARVFSGL</sequence>
<dbReference type="GO" id="GO:0003677">
    <property type="term" value="F:DNA binding"/>
    <property type="evidence" value="ECO:0007669"/>
    <property type="project" value="UniProtKB-KW"/>
</dbReference>
<dbReference type="CDD" id="cd17574">
    <property type="entry name" value="REC_OmpR"/>
    <property type="match status" value="1"/>
</dbReference>
<reference evidence="4 5" key="1">
    <citation type="journal article" date="2019" name="Environ. Microbiol.">
        <title>Species interactions and distinct microbial communities in high Arctic permafrost affected cryosols are associated with the CH4 and CO2 gas fluxes.</title>
        <authorList>
            <person name="Altshuler I."/>
            <person name="Hamel J."/>
            <person name="Turney S."/>
            <person name="Magnuson E."/>
            <person name="Levesque R."/>
            <person name="Greer C."/>
            <person name="Whyte L.G."/>
        </authorList>
    </citation>
    <scope>NUCLEOTIDE SEQUENCE [LARGE SCALE GENOMIC DNA]</scope>
    <source>
        <strain evidence="4 5">E6.1</strain>
    </source>
</reference>
<keyword evidence="5" id="KW-1185">Reference proteome</keyword>
<dbReference type="PANTHER" id="PTHR44591">
    <property type="entry name" value="STRESS RESPONSE REGULATOR PROTEIN 1"/>
    <property type="match status" value="1"/>
</dbReference>
<dbReference type="Proteomes" id="UP000319931">
    <property type="component" value="Unassembled WGS sequence"/>
</dbReference>
<dbReference type="SMART" id="SM00448">
    <property type="entry name" value="REC"/>
    <property type="match status" value="1"/>
</dbReference>
<evidence type="ECO:0000256" key="1">
    <source>
        <dbReference type="ARBA" id="ARBA00022553"/>
    </source>
</evidence>
<dbReference type="AlphaFoldDB" id="A0A502FAX2"/>
<dbReference type="EMBL" id="RCZC01000013">
    <property type="protein sequence ID" value="TPG46555.1"/>
    <property type="molecule type" value="Genomic_DNA"/>
</dbReference>
<dbReference type="PROSITE" id="PS50110">
    <property type="entry name" value="RESPONSE_REGULATORY"/>
    <property type="match status" value="1"/>
</dbReference>
<dbReference type="InterPro" id="IPR001789">
    <property type="entry name" value="Sig_transdc_resp-reg_receiver"/>
</dbReference>
<keyword evidence="4" id="KW-0238">DNA-binding</keyword>
<gene>
    <name evidence="4" type="ORF">EAH76_23355</name>
</gene>
<evidence type="ECO:0000259" key="3">
    <source>
        <dbReference type="PROSITE" id="PS50110"/>
    </source>
</evidence>
<dbReference type="OrthoDB" id="9786548at2"/>
<dbReference type="InterPro" id="IPR011006">
    <property type="entry name" value="CheY-like_superfamily"/>
</dbReference>
<keyword evidence="1 2" id="KW-0597">Phosphoprotein</keyword>
<evidence type="ECO:0000256" key="2">
    <source>
        <dbReference type="PROSITE-ProRule" id="PRU00169"/>
    </source>
</evidence>
<dbReference type="Gene3D" id="3.40.50.2300">
    <property type="match status" value="1"/>
</dbReference>
<dbReference type="GO" id="GO:0000160">
    <property type="term" value="P:phosphorelay signal transduction system"/>
    <property type="evidence" value="ECO:0007669"/>
    <property type="project" value="InterPro"/>
</dbReference>
<comment type="caution">
    <text evidence="4">The sequence shown here is derived from an EMBL/GenBank/DDBJ whole genome shotgun (WGS) entry which is preliminary data.</text>
</comment>
<feature type="modified residue" description="4-aspartylphosphate" evidence="2">
    <location>
        <position position="62"/>
    </location>
</feature>
<organism evidence="4 5">
    <name type="scientific">Sphingomonas glacialis</name>
    <dbReference type="NCBI Taxonomy" id="658225"/>
    <lineage>
        <taxon>Bacteria</taxon>
        <taxon>Pseudomonadati</taxon>
        <taxon>Pseudomonadota</taxon>
        <taxon>Alphaproteobacteria</taxon>
        <taxon>Sphingomonadales</taxon>
        <taxon>Sphingomonadaceae</taxon>
        <taxon>Sphingomonas</taxon>
    </lineage>
</organism>
<accession>A0A502FAX2</accession>
<evidence type="ECO:0000313" key="4">
    <source>
        <dbReference type="EMBL" id="TPG46555.1"/>
    </source>
</evidence>
<name>A0A502FAX2_9SPHN</name>
<proteinExistence type="predicted"/>
<feature type="domain" description="Response regulatory" evidence="3">
    <location>
        <begin position="13"/>
        <end position="129"/>
    </location>
</feature>
<dbReference type="RefSeq" id="WP_140852676.1">
    <property type="nucleotide sequence ID" value="NZ_RCZC01000013.1"/>
</dbReference>
<dbReference type="Pfam" id="PF00072">
    <property type="entry name" value="Response_reg"/>
    <property type="match status" value="1"/>
</dbReference>
<protein>
    <submittedName>
        <fullName evidence="4">DNA-binding response regulator</fullName>
    </submittedName>
</protein>
<dbReference type="InterPro" id="IPR050595">
    <property type="entry name" value="Bact_response_regulator"/>
</dbReference>
<dbReference type="PANTHER" id="PTHR44591:SF3">
    <property type="entry name" value="RESPONSE REGULATORY DOMAIN-CONTAINING PROTEIN"/>
    <property type="match status" value="1"/>
</dbReference>
<evidence type="ECO:0000313" key="5">
    <source>
        <dbReference type="Proteomes" id="UP000319931"/>
    </source>
</evidence>
<dbReference type="SUPFAM" id="SSF52172">
    <property type="entry name" value="CheY-like"/>
    <property type="match status" value="1"/>
</dbReference>